<dbReference type="Gene3D" id="3.40.1350.10">
    <property type="match status" value="1"/>
</dbReference>
<proteinExistence type="predicted"/>
<sequence length="353" mass="40940">MDESKKPKQLKSDTRTWSSGRVHFAVIGWEGKPQENYIVFEKNFFGKTKNIDQKFNLRFRDWQNLKKLIDGELISKTEWEKTVSVVDKESLEKLIIHDPDIFSKVLANPNILKLSDSSFESLDRIAIKIYEIKTEKIDLILKKIAEAPSVDLEKFSILLNDLRLNQVSMMTTLVYQKLKIIDLLEKVIISKESLEKDVHQIFEKNPWLLGRAFEIVSSDKALTHYLETNLEDDPETKVRPDIIASTIPYTNDVIIIELKKPGIKLKAKHIGQVLEYRALVEKHKPNVKNINCFVFGYEKDHTFTSSKDAVIKTFSELVSELRHEYKEYQKVLDTGSEVELDNYNFERSSSVGD</sequence>
<evidence type="ECO:0000313" key="1">
    <source>
        <dbReference type="EMBL" id="KKR02569.1"/>
    </source>
</evidence>
<gene>
    <name evidence="1" type="ORF">UT29_C0001G0049</name>
</gene>
<dbReference type="EMBL" id="LBWF01000001">
    <property type="protein sequence ID" value="KKR02569.1"/>
    <property type="molecule type" value="Genomic_DNA"/>
</dbReference>
<dbReference type="Proteomes" id="UP000034845">
    <property type="component" value="Unassembled WGS sequence"/>
</dbReference>
<reference evidence="1 2" key="1">
    <citation type="journal article" date="2015" name="Nature">
        <title>rRNA introns, odd ribosomes, and small enigmatic genomes across a large radiation of phyla.</title>
        <authorList>
            <person name="Brown C.T."/>
            <person name="Hug L.A."/>
            <person name="Thomas B.C."/>
            <person name="Sharon I."/>
            <person name="Castelle C.J."/>
            <person name="Singh A."/>
            <person name="Wilkins M.J."/>
            <person name="Williams K.H."/>
            <person name="Banfield J.F."/>
        </authorList>
    </citation>
    <scope>NUCLEOTIDE SEQUENCE [LARGE SCALE GENOMIC DNA]</scope>
    <source>
        <strain evidence="2">GW2011_GWA1_39_13</strain>
    </source>
</reference>
<organism evidence="1 2">
    <name type="scientific">Yanofskybacteria sp. (strain GW2011_GWA1_39_13)</name>
    <dbReference type="NCBI Taxonomy" id="1619019"/>
    <lineage>
        <taxon>Bacteria</taxon>
        <taxon>Candidatus Yanofskyibacteriota</taxon>
    </lineage>
</organism>
<dbReference type="AlphaFoldDB" id="A0A0G0MES0"/>
<comment type="caution">
    <text evidence="1">The sequence shown here is derived from an EMBL/GenBank/DDBJ whole genome shotgun (WGS) entry which is preliminary data.</text>
</comment>
<dbReference type="InterPro" id="IPR011856">
    <property type="entry name" value="tRNA_endonuc-like_dom_sf"/>
</dbReference>
<evidence type="ECO:0008006" key="3">
    <source>
        <dbReference type="Google" id="ProtNLM"/>
    </source>
</evidence>
<name>A0A0G0MES0_YANXG</name>
<evidence type="ECO:0000313" key="2">
    <source>
        <dbReference type="Proteomes" id="UP000034845"/>
    </source>
</evidence>
<accession>A0A0G0MES0</accession>
<protein>
    <recommendedName>
        <fullName evidence="3">Type I restriction enzyme R protein N-terminal domain-containing protein</fullName>
    </recommendedName>
</protein>
<dbReference type="GO" id="GO:0003676">
    <property type="term" value="F:nucleic acid binding"/>
    <property type="evidence" value="ECO:0007669"/>
    <property type="project" value="InterPro"/>
</dbReference>